<dbReference type="Gramene" id="AET7Gv20228400.2">
    <property type="protein sequence ID" value="AET7Gv20228400.2"/>
    <property type="gene ID" value="AET7Gv20228400"/>
</dbReference>
<keyword evidence="2" id="KW-1185">Reference proteome</keyword>
<evidence type="ECO:0000313" key="1">
    <source>
        <dbReference type="EnsemblPlants" id="AET7Gv20228400.2"/>
    </source>
</evidence>
<sequence length="70" mass="7383">MGPFLAGVTAANPSISFHCLPPAEHPPVEAARVSNPQLVTSWPALLENTRLEIVHGGMAMAMAFLWCGIG</sequence>
<accession>A0A453QMC6</accession>
<dbReference type="EnsemblPlants" id="AET7Gv20228400.2">
    <property type="protein sequence ID" value="AET7Gv20228400.2"/>
    <property type="gene ID" value="AET7Gv20228400"/>
</dbReference>
<organism evidence="1 2">
    <name type="scientific">Aegilops tauschii subsp. strangulata</name>
    <name type="common">Goatgrass</name>
    <dbReference type="NCBI Taxonomy" id="200361"/>
    <lineage>
        <taxon>Eukaryota</taxon>
        <taxon>Viridiplantae</taxon>
        <taxon>Streptophyta</taxon>
        <taxon>Embryophyta</taxon>
        <taxon>Tracheophyta</taxon>
        <taxon>Spermatophyta</taxon>
        <taxon>Magnoliopsida</taxon>
        <taxon>Liliopsida</taxon>
        <taxon>Poales</taxon>
        <taxon>Poaceae</taxon>
        <taxon>BOP clade</taxon>
        <taxon>Pooideae</taxon>
        <taxon>Triticodae</taxon>
        <taxon>Triticeae</taxon>
        <taxon>Triticinae</taxon>
        <taxon>Aegilops</taxon>
    </lineage>
</organism>
<dbReference type="AlphaFoldDB" id="A0A453QMC6"/>
<evidence type="ECO:0000313" key="2">
    <source>
        <dbReference type="Proteomes" id="UP000015105"/>
    </source>
</evidence>
<reference evidence="1" key="5">
    <citation type="journal article" date="2021" name="G3 (Bethesda)">
        <title>Aegilops tauschii genome assembly Aet v5.0 features greater sequence contiguity and improved annotation.</title>
        <authorList>
            <person name="Wang L."/>
            <person name="Zhu T."/>
            <person name="Rodriguez J.C."/>
            <person name="Deal K.R."/>
            <person name="Dubcovsky J."/>
            <person name="McGuire P.E."/>
            <person name="Lux T."/>
            <person name="Spannagl M."/>
            <person name="Mayer K.F.X."/>
            <person name="Baldrich P."/>
            <person name="Meyers B.C."/>
            <person name="Huo N."/>
            <person name="Gu Y.Q."/>
            <person name="Zhou H."/>
            <person name="Devos K.M."/>
            <person name="Bennetzen J.L."/>
            <person name="Unver T."/>
            <person name="Budak H."/>
            <person name="Gulick P.J."/>
            <person name="Galiba G."/>
            <person name="Kalapos B."/>
            <person name="Nelson D.R."/>
            <person name="Li P."/>
            <person name="You F.M."/>
            <person name="Luo M.C."/>
            <person name="Dvorak J."/>
        </authorList>
    </citation>
    <scope>NUCLEOTIDE SEQUENCE [LARGE SCALE GENOMIC DNA]</scope>
    <source>
        <strain evidence="1">cv. AL8/78</strain>
    </source>
</reference>
<proteinExistence type="predicted"/>
<reference evidence="1" key="4">
    <citation type="submission" date="2019-03" db="UniProtKB">
        <authorList>
            <consortium name="EnsemblPlants"/>
        </authorList>
    </citation>
    <scope>IDENTIFICATION</scope>
</reference>
<reference evidence="2" key="2">
    <citation type="journal article" date="2017" name="Nat. Plants">
        <title>The Aegilops tauschii genome reveals multiple impacts of transposons.</title>
        <authorList>
            <person name="Zhao G."/>
            <person name="Zou C."/>
            <person name="Li K."/>
            <person name="Wang K."/>
            <person name="Li T."/>
            <person name="Gao L."/>
            <person name="Zhang X."/>
            <person name="Wang H."/>
            <person name="Yang Z."/>
            <person name="Liu X."/>
            <person name="Jiang W."/>
            <person name="Mao L."/>
            <person name="Kong X."/>
            <person name="Jiao Y."/>
            <person name="Jia J."/>
        </authorList>
    </citation>
    <scope>NUCLEOTIDE SEQUENCE [LARGE SCALE GENOMIC DNA]</scope>
    <source>
        <strain evidence="2">cv. AL8/78</strain>
    </source>
</reference>
<protein>
    <submittedName>
        <fullName evidence="1">Uncharacterized protein</fullName>
    </submittedName>
</protein>
<reference evidence="2" key="1">
    <citation type="journal article" date="2014" name="Science">
        <title>Ancient hybridizations among the ancestral genomes of bread wheat.</title>
        <authorList>
            <consortium name="International Wheat Genome Sequencing Consortium,"/>
            <person name="Marcussen T."/>
            <person name="Sandve S.R."/>
            <person name="Heier L."/>
            <person name="Spannagl M."/>
            <person name="Pfeifer M."/>
            <person name="Jakobsen K.S."/>
            <person name="Wulff B.B."/>
            <person name="Steuernagel B."/>
            <person name="Mayer K.F."/>
            <person name="Olsen O.A."/>
        </authorList>
    </citation>
    <scope>NUCLEOTIDE SEQUENCE [LARGE SCALE GENOMIC DNA]</scope>
    <source>
        <strain evidence="2">cv. AL8/78</strain>
    </source>
</reference>
<reference evidence="1" key="3">
    <citation type="journal article" date="2017" name="Nature">
        <title>Genome sequence of the progenitor of the wheat D genome Aegilops tauschii.</title>
        <authorList>
            <person name="Luo M.C."/>
            <person name="Gu Y.Q."/>
            <person name="Puiu D."/>
            <person name="Wang H."/>
            <person name="Twardziok S.O."/>
            <person name="Deal K.R."/>
            <person name="Huo N."/>
            <person name="Zhu T."/>
            <person name="Wang L."/>
            <person name="Wang Y."/>
            <person name="McGuire P.E."/>
            <person name="Liu S."/>
            <person name="Long H."/>
            <person name="Ramasamy R.K."/>
            <person name="Rodriguez J.C."/>
            <person name="Van S.L."/>
            <person name="Yuan L."/>
            <person name="Wang Z."/>
            <person name="Xia Z."/>
            <person name="Xiao L."/>
            <person name="Anderson O.D."/>
            <person name="Ouyang S."/>
            <person name="Liang Y."/>
            <person name="Zimin A.V."/>
            <person name="Pertea G."/>
            <person name="Qi P."/>
            <person name="Bennetzen J.L."/>
            <person name="Dai X."/>
            <person name="Dawson M.W."/>
            <person name="Muller H.G."/>
            <person name="Kugler K."/>
            <person name="Rivarola-Duarte L."/>
            <person name="Spannagl M."/>
            <person name="Mayer K.F.X."/>
            <person name="Lu F.H."/>
            <person name="Bevan M.W."/>
            <person name="Leroy P."/>
            <person name="Li P."/>
            <person name="You F.M."/>
            <person name="Sun Q."/>
            <person name="Liu Z."/>
            <person name="Lyons E."/>
            <person name="Wicker T."/>
            <person name="Salzberg S.L."/>
            <person name="Devos K.M."/>
            <person name="Dvorak J."/>
        </authorList>
    </citation>
    <scope>NUCLEOTIDE SEQUENCE [LARGE SCALE GENOMIC DNA]</scope>
    <source>
        <strain evidence="1">cv. AL8/78</strain>
    </source>
</reference>
<dbReference type="Proteomes" id="UP000015105">
    <property type="component" value="Chromosome 7D"/>
</dbReference>
<name>A0A453QMC6_AEGTS</name>